<dbReference type="Proteomes" id="UP000037392">
    <property type="component" value="Unassembled WGS sequence"/>
</dbReference>
<evidence type="ECO:0000256" key="1">
    <source>
        <dbReference type="ARBA" id="ARBA00002151"/>
    </source>
</evidence>
<dbReference type="InterPro" id="IPR050765">
    <property type="entry name" value="Riboflavin_Biosynth_HTPR"/>
</dbReference>
<feature type="domain" description="CMP/dCMP-type deaminase" evidence="19">
    <location>
        <begin position="6"/>
        <end position="128"/>
    </location>
</feature>
<evidence type="ECO:0000256" key="13">
    <source>
        <dbReference type="ARBA" id="ARBA00049861"/>
    </source>
</evidence>
<feature type="binding site" evidence="18">
    <location>
        <position position="89"/>
    </location>
    <ligand>
        <name>Zn(2+)</name>
        <dbReference type="ChEBI" id="CHEBI:29105"/>
        <note>catalytic</note>
    </ligand>
</feature>
<keyword evidence="12" id="KW-0511">Multifunctional enzyme</keyword>
<dbReference type="Pfam" id="PF00383">
    <property type="entry name" value="dCMP_cyt_deam_1"/>
    <property type="match status" value="1"/>
</dbReference>
<feature type="binding site" evidence="17">
    <location>
        <position position="173"/>
    </location>
    <ligand>
        <name>substrate</name>
    </ligand>
</feature>
<dbReference type="GO" id="GO:0008270">
    <property type="term" value="F:zinc ion binding"/>
    <property type="evidence" value="ECO:0007669"/>
    <property type="project" value="InterPro"/>
</dbReference>
<comment type="caution">
    <text evidence="20">The sequence shown here is derived from an EMBL/GenBank/DDBJ whole genome shotgun (WGS) entry which is preliminary data.</text>
</comment>
<evidence type="ECO:0000256" key="8">
    <source>
        <dbReference type="ARBA" id="ARBA00022801"/>
    </source>
</evidence>
<comment type="similarity">
    <text evidence="4 15">In the N-terminal section; belongs to the cytidine and deoxycytidylate deaminase family.</text>
</comment>
<evidence type="ECO:0000256" key="17">
    <source>
        <dbReference type="PIRSR" id="PIRSR006769-2"/>
    </source>
</evidence>
<dbReference type="SUPFAM" id="SSF53597">
    <property type="entry name" value="Dihydrofolate reductase-like"/>
    <property type="match status" value="1"/>
</dbReference>
<feature type="binding site" evidence="17">
    <location>
        <position position="209"/>
    </location>
    <ligand>
        <name>substrate</name>
    </ligand>
</feature>
<dbReference type="NCBIfam" id="TIGR00326">
    <property type="entry name" value="eubact_ribD"/>
    <property type="match status" value="1"/>
</dbReference>
<dbReference type="InterPro" id="IPR011549">
    <property type="entry name" value="RibD_C"/>
</dbReference>
<feature type="active site" description="Proton donor" evidence="16">
    <location>
        <position position="57"/>
    </location>
</feature>
<feature type="binding site" evidence="17">
    <location>
        <position position="212"/>
    </location>
    <ligand>
        <name>substrate</name>
    </ligand>
</feature>
<comment type="cofactor">
    <cofactor evidence="15 18">
        <name>Zn(2+)</name>
        <dbReference type="ChEBI" id="CHEBI:29105"/>
    </cofactor>
    <text evidence="15 18">Binds 1 zinc ion.</text>
</comment>
<feature type="binding site" evidence="17">
    <location>
        <position position="201"/>
    </location>
    <ligand>
        <name>NADP(+)</name>
        <dbReference type="ChEBI" id="CHEBI:58349"/>
    </ligand>
</feature>
<evidence type="ECO:0000256" key="11">
    <source>
        <dbReference type="ARBA" id="ARBA00023002"/>
    </source>
</evidence>
<comment type="catalytic activity">
    <reaction evidence="14 15">
        <text>2,5-diamino-6-hydroxy-4-(5-phosphoribosylamino)-pyrimidine + H2O + H(+) = 5-amino-6-(5-phospho-D-ribosylamino)uracil + NH4(+)</text>
        <dbReference type="Rhea" id="RHEA:21868"/>
        <dbReference type="ChEBI" id="CHEBI:15377"/>
        <dbReference type="ChEBI" id="CHEBI:15378"/>
        <dbReference type="ChEBI" id="CHEBI:28938"/>
        <dbReference type="ChEBI" id="CHEBI:58453"/>
        <dbReference type="ChEBI" id="CHEBI:58614"/>
        <dbReference type="EC" id="3.5.4.26"/>
    </reaction>
</comment>
<dbReference type="PATRIC" id="fig|742734.4.peg.1078"/>
<feature type="binding site" evidence="17">
    <location>
        <position position="297"/>
    </location>
    <ligand>
        <name>substrate</name>
    </ligand>
</feature>
<dbReference type="EC" id="3.5.4.26" evidence="15"/>
<comment type="catalytic activity">
    <reaction evidence="13 15">
        <text>5-amino-6-(5-phospho-D-ribitylamino)uracil + NADP(+) = 5-amino-6-(5-phospho-D-ribosylamino)uracil + NADPH + H(+)</text>
        <dbReference type="Rhea" id="RHEA:17845"/>
        <dbReference type="ChEBI" id="CHEBI:15378"/>
        <dbReference type="ChEBI" id="CHEBI:57783"/>
        <dbReference type="ChEBI" id="CHEBI:58349"/>
        <dbReference type="ChEBI" id="CHEBI:58421"/>
        <dbReference type="ChEBI" id="CHEBI:58453"/>
        <dbReference type="EC" id="1.1.1.193"/>
    </reaction>
</comment>
<accession>A0A0J9CDE2</accession>
<dbReference type="InterPro" id="IPR016193">
    <property type="entry name" value="Cytidine_deaminase-like"/>
</dbReference>
<dbReference type="InterPro" id="IPR024072">
    <property type="entry name" value="DHFR-like_dom_sf"/>
</dbReference>
<sequence length="371" mass="40153">MTDVKMTDEEYMGLALKLAQKGEGRVNPNPLVGAVIVKDGMIIGRGYHREYGGPHAEREALASLTRTARGATLYVTLEPCCHCGKTPPCTDAIMESGISRVVIGTADPNPLVAGKGISLLNSHGIQVVQGVLEAECISQNQVFFHFIRTKQPYVVMKYAMTMDGKTATCTGRSRWITGDEARMRVHRDRNRYSAIMAGVGTILKDDPLLTCRLPDGRNPVRIICDTRLRTPATSRIVSTARSVRTILATCRTEEDIIRPYEEAGCEILTLPQADGHVDLAALMKRLGEMNIDSILLEGGAALNWSALDQGLVHKVQAYVAPKLFGGKDAPSPVDGKGVGAPGQAFFLKQPRITVLGDDILLESEVSACLQA</sequence>
<feature type="binding site" evidence="17">
    <location>
        <begin position="299"/>
        <end position="305"/>
    </location>
    <ligand>
        <name>NADP(+)</name>
        <dbReference type="ChEBI" id="CHEBI:58349"/>
    </ligand>
</feature>
<dbReference type="InterPro" id="IPR002734">
    <property type="entry name" value="RibDG_C"/>
</dbReference>
<keyword evidence="9 15" id="KW-0862">Zinc</keyword>
<evidence type="ECO:0000256" key="12">
    <source>
        <dbReference type="ARBA" id="ARBA00023268"/>
    </source>
</evidence>
<dbReference type="AlphaFoldDB" id="A0A0J9CDE2"/>
<dbReference type="Gene3D" id="3.40.140.10">
    <property type="entry name" value="Cytidine Deaminase, domain 2"/>
    <property type="match status" value="1"/>
</dbReference>
<keyword evidence="8 15" id="KW-0378">Hydrolase</keyword>
<evidence type="ECO:0000256" key="18">
    <source>
        <dbReference type="PIRSR" id="PIRSR006769-3"/>
    </source>
</evidence>
<dbReference type="PROSITE" id="PS51747">
    <property type="entry name" value="CYT_DCMP_DEAMINASES_2"/>
    <property type="match status" value="1"/>
</dbReference>
<evidence type="ECO:0000256" key="7">
    <source>
        <dbReference type="ARBA" id="ARBA00022723"/>
    </source>
</evidence>
<dbReference type="PANTHER" id="PTHR38011">
    <property type="entry name" value="DIHYDROFOLATE REDUCTASE FAMILY PROTEIN (AFU_ORTHOLOGUE AFUA_8G06820)"/>
    <property type="match status" value="1"/>
</dbReference>
<feature type="binding site" evidence="17">
    <location>
        <position position="226"/>
    </location>
    <ligand>
        <name>NADP(+)</name>
        <dbReference type="ChEBI" id="CHEBI:58349"/>
    </ligand>
</feature>
<dbReference type="InterPro" id="IPR004794">
    <property type="entry name" value="Eubact_RibD"/>
</dbReference>
<dbReference type="UniPathway" id="UPA00275">
    <property type="reaction ID" value="UER00401"/>
</dbReference>
<feature type="binding site" evidence="17">
    <location>
        <position position="159"/>
    </location>
    <ligand>
        <name>NADP(+)</name>
        <dbReference type="ChEBI" id="CHEBI:58349"/>
    </ligand>
</feature>
<dbReference type="Gene3D" id="3.40.430.10">
    <property type="entry name" value="Dihydrofolate Reductase, subunit A"/>
    <property type="match status" value="1"/>
</dbReference>
<comment type="pathway">
    <text evidence="3 15">Cofactor biosynthesis; riboflavin biosynthesis; 5-amino-6-(D-ribitylamino)uracil from GTP: step 3/4.</text>
</comment>
<feature type="binding site" evidence="17">
    <location>
        <position position="189"/>
    </location>
    <ligand>
        <name>substrate</name>
    </ligand>
</feature>
<comment type="similarity">
    <text evidence="5 15">In the C-terminal section; belongs to the HTP reductase family.</text>
</comment>
<evidence type="ECO:0000256" key="10">
    <source>
        <dbReference type="ARBA" id="ARBA00022857"/>
    </source>
</evidence>
<dbReference type="EMBL" id="ADLK01000006">
    <property type="protein sequence ID" value="KMW23223.1"/>
    <property type="molecule type" value="Genomic_DNA"/>
</dbReference>
<dbReference type="SUPFAM" id="SSF53927">
    <property type="entry name" value="Cytidine deaminase-like"/>
    <property type="match status" value="1"/>
</dbReference>
<dbReference type="Pfam" id="PF01872">
    <property type="entry name" value="RibD_C"/>
    <property type="match status" value="1"/>
</dbReference>
<keyword evidence="10 15" id="KW-0521">NADP</keyword>
<evidence type="ECO:0000256" key="5">
    <source>
        <dbReference type="ARBA" id="ARBA00007417"/>
    </source>
</evidence>
<organism evidence="20 21">
    <name type="scientific">[Clostridium] citroniae WAL-19142</name>
    <dbReference type="NCBI Taxonomy" id="742734"/>
    <lineage>
        <taxon>Bacteria</taxon>
        <taxon>Bacillati</taxon>
        <taxon>Bacillota</taxon>
        <taxon>Clostridia</taxon>
        <taxon>Lachnospirales</taxon>
        <taxon>Lachnospiraceae</taxon>
        <taxon>Enterocloster</taxon>
    </lineage>
</organism>
<evidence type="ECO:0000313" key="20">
    <source>
        <dbReference type="EMBL" id="KMW23223.1"/>
    </source>
</evidence>
<keyword evidence="7 15" id="KW-0479">Metal-binding</keyword>
<comment type="function">
    <text evidence="1 15">Converts 2,5-diamino-6-(ribosylamino)-4(3h)-pyrimidinone 5'-phosphate into 5-amino-6-(ribosylamino)-2,4(1h,3h)-pyrimidinedione 5'-phosphate.</text>
</comment>
<evidence type="ECO:0000256" key="2">
    <source>
        <dbReference type="ARBA" id="ARBA00004882"/>
    </source>
</evidence>
<evidence type="ECO:0000256" key="6">
    <source>
        <dbReference type="ARBA" id="ARBA00022619"/>
    </source>
</evidence>
<gene>
    <name evidence="20" type="ORF">HMPREF9470_01014</name>
</gene>
<dbReference type="PIRSF" id="PIRSF006769">
    <property type="entry name" value="RibD"/>
    <property type="match status" value="1"/>
</dbReference>
<dbReference type="NCBIfam" id="TIGR00227">
    <property type="entry name" value="ribD_Cterm"/>
    <property type="match status" value="1"/>
</dbReference>
<comment type="pathway">
    <text evidence="2 15">Cofactor biosynthesis; riboflavin biosynthesis; 5-amino-6-(D-ribitylamino)uracil from GTP: step 2/4.</text>
</comment>
<feature type="binding site" evidence="18">
    <location>
        <position position="80"/>
    </location>
    <ligand>
        <name>Zn(2+)</name>
        <dbReference type="ChEBI" id="CHEBI:29105"/>
        <note>catalytic</note>
    </ligand>
</feature>
<keyword evidence="6 15" id="KW-0686">Riboflavin biosynthesis</keyword>
<dbReference type="GO" id="GO:0008835">
    <property type="term" value="F:diaminohydroxyphosphoribosylaminopyrimidine deaminase activity"/>
    <property type="evidence" value="ECO:0007669"/>
    <property type="project" value="UniProtKB-EC"/>
</dbReference>
<feature type="binding site" evidence="18">
    <location>
        <position position="55"/>
    </location>
    <ligand>
        <name>Zn(2+)</name>
        <dbReference type="ChEBI" id="CHEBI:29105"/>
        <note>catalytic</note>
    </ligand>
</feature>
<name>A0A0J9CDE2_9FIRM</name>
<evidence type="ECO:0000256" key="4">
    <source>
        <dbReference type="ARBA" id="ARBA00005259"/>
    </source>
</evidence>
<evidence type="ECO:0000256" key="16">
    <source>
        <dbReference type="PIRSR" id="PIRSR006769-1"/>
    </source>
</evidence>
<evidence type="ECO:0000313" key="21">
    <source>
        <dbReference type="Proteomes" id="UP000037392"/>
    </source>
</evidence>
<dbReference type="GO" id="GO:0009231">
    <property type="term" value="P:riboflavin biosynthetic process"/>
    <property type="evidence" value="ECO:0007669"/>
    <property type="project" value="UniProtKB-UniPathway"/>
</dbReference>
<proteinExistence type="inferred from homology"/>
<evidence type="ECO:0000256" key="14">
    <source>
        <dbReference type="ARBA" id="ARBA00049886"/>
    </source>
</evidence>
<dbReference type="FunFam" id="3.40.140.10:FF:000025">
    <property type="entry name" value="Riboflavin biosynthesis protein RibD"/>
    <property type="match status" value="1"/>
</dbReference>
<feature type="binding site" evidence="17">
    <location>
        <position position="205"/>
    </location>
    <ligand>
        <name>NADP(+)</name>
        <dbReference type="ChEBI" id="CHEBI:58349"/>
    </ligand>
</feature>
<dbReference type="GO" id="GO:0050661">
    <property type="term" value="F:NADP binding"/>
    <property type="evidence" value="ECO:0007669"/>
    <property type="project" value="InterPro"/>
</dbReference>
<evidence type="ECO:0000259" key="19">
    <source>
        <dbReference type="PROSITE" id="PS51747"/>
    </source>
</evidence>
<reference evidence="20 21" key="1">
    <citation type="submission" date="2011-04" db="EMBL/GenBank/DDBJ databases">
        <title>The Genome Sequence of Clostridium citroniae WAL-19142.</title>
        <authorList>
            <consortium name="The Broad Institute Genome Sequencing Platform"/>
            <person name="Earl A."/>
            <person name="Ward D."/>
            <person name="Feldgarden M."/>
            <person name="Gevers D."/>
            <person name="Warren Y.A."/>
            <person name="Tyrrell K.L."/>
            <person name="Citron D.M."/>
            <person name="Goldstein E.J."/>
            <person name="Daigneault M."/>
            <person name="Allen-Vercoe E."/>
            <person name="Young S.K."/>
            <person name="Zeng Q."/>
            <person name="Gargeya S."/>
            <person name="Fitzgerald M."/>
            <person name="Haas B."/>
            <person name="Abouelleil A."/>
            <person name="Alvarado L."/>
            <person name="Arachchi H.M."/>
            <person name="Berlin A."/>
            <person name="Brown A."/>
            <person name="Chapman S.B."/>
            <person name="Chen Z."/>
            <person name="Dunbar C."/>
            <person name="Freedman E."/>
            <person name="Gearin G."/>
            <person name="Gellesch M."/>
            <person name="Goldberg J."/>
            <person name="Griggs A."/>
            <person name="Gujja S."/>
            <person name="Heilman E.R."/>
            <person name="Heiman D."/>
            <person name="Howarth C."/>
            <person name="Larson L."/>
            <person name="Lui A."/>
            <person name="MacDonald P.J."/>
            <person name="Mehta T."/>
            <person name="Montmayeur A."/>
            <person name="Murphy C."/>
            <person name="Neiman D."/>
            <person name="Pearson M."/>
            <person name="Priest M."/>
            <person name="Roberts A."/>
            <person name="Saif S."/>
            <person name="Shea T."/>
            <person name="Shenoy N."/>
            <person name="Sisk P."/>
            <person name="Stolte C."/>
            <person name="Sykes S."/>
            <person name="White J."/>
            <person name="Yandava C."/>
            <person name="Wortman J."/>
            <person name="Nusbaum C."/>
            <person name="Birren B."/>
        </authorList>
    </citation>
    <scope>NUCLEOTIDE SEQUENCE [LARGE SCALE GENOMIC DNA]</scope>
    <source>
        <strain evidence="20 21">WAL-19142</strain>
    </source>
</reference>
<feature type="binding site" evidence="17">
    <location>
        <position position="175"/>
    </location>
    <ligand>
        <name>NADP(+)</name>
        <dbReference type="ChEBI" id="CHEBI:58349"/>
    </ligand>
</feature>
<keyword evidence="11 15" id="KW-0560">Oxidoreductase</keyword>
<dbReference type="InterPro" id="IPR002125">
    <property type="entry name" value="CMP_dCMP_dom"/>
</dbReference>
<protein>
    <recommendedName>
        <fullName evidence="15">Riboflavin biosynthesis protein RibD</fullName>
    </recommendedName>
    <domain>
        <recommendedName>
            <fullName evidence="15">Diaminohydroxyphosphoribosylaminopyrimidine deaminase</fullName>
            <shortName evidence="15">DRAP deaminase</shortName>
            <ecNumber evidence="15">3.5.4.26</ecNumber>
        </recommendedName>
        <alternativeName>
            <fullName evidence="15">Riboflavin-specific deaminase</fullName>
        </alternativeName>
    </domain>
    <domain>
        <recommendedName>
            <fullName evidence="15">5-amino-6-(5-phosphoribosylamino)uracil reductase</fullName>
            <ecNumber evidence="15">1.1.1.193</ecNumber>
        </recommendedName>
        <alternativeName>
            <fullName evidence="15">HTP reductase</fullName>
        </alternativeName>
    </domain>
</protein>
<evidence type="ECO:0000256" key="15">
    <source>
        <dbReference type="PIRNR" id="PIRNR006769"/>
    </source>
</evidence>
<dbReference type="PROSITE" id="PS00903">
    <property type="entry name" value="CYT_DCMP_DEAMINASES_1"/>
    <property type="match status" value="1"/>
</dbReference>
<dbReference type="CDD" id="cd01284">
    <property type="entry name" value="Riboflavin_deaminase-reductase"/>
    <property type="match status" value="1"/>
</dbReference>
<evidence type="ECO:0000256" key="3">
    <source>
        <dbReference type="ARBA" id="ARBA00004910"/>
    </source>
</evidence>
<dbReference type="PANTHER" id="PTHR38011:SF7">
    <property type="entry name" value="2,5-DIAMINO-6-RIBOSYLAMINO-4(3H)-PYRIMIDINONE 5'-PHOSPHATE REDUCTASE"/>
    <property type="match status" value="1"/>
</dbReference>
<dbReference type="InterPro" id="IPR016192">
    <property type="entry name" value="APOBEC/CMP_deaminase_Zn-bd"/>
</dbReference>
<dbReference type="GO" id="GO:0008703">
    <property type="term" value="F:5-amino-6-(5-phosphoribosylamino)uracil reductase activity"/>
    <property type="evidence" value="ECO:0007669"/>
    <property type="project" value="UniProtKB-EC"/>
</dbReference>
<dbReference type="EC" id="1.1.1.193" evidence="15"/>
<evidence type="ECO:0000256" key="9">
    <source>
        <dbReference type="ARBA" id="ARBA00022833"/>
    </source>
</evidence>